<sequence>MDTKFSVALHILIYISETEKTPSSENLAQSVNTNASHIRKITLLLKQAGLIASQQGKSGFYLVKEPADISLKEVYQAVYPEKTLLHVHEDANPNCPVGSRIEQVLSPVFEDAEASLLNRLNQENLSDLITDMYKIN</sequence>
<reference evidence="1 2" key="1">
    <citation type="submission" date="2018-11" db="EMBL/GenBank/DDBJ databases">
        <authorList>
            <person name="Wuyts S."/>
        </authorList>
    </citation>
    <scope>NUCLEOTIDE SEQUENCE [LARGE SCALE GENOMIC DNA]</scope>
    <source>
        <strain evidence="1">Lactobacillus mudanjiangensis AMBF249</strain>
    </source>
</reference>
<dbReference type="PANTHER" id="PTHR33221:SF15">
    <property type="entry name" value="HTH-TYPE TRANSCRIPTIONAL REGULATOR YWGB-RELATED"/>
    <property type="match status" value="1"/>
</dbReference>
<dbReference type="PANTHER" id="PTHR33221">
    <property type="entry name" value="WINGED HELIX-TURN-HELIX TRANSCRIPTIONAL REGULATOR, RRF2 FAMILY"/>
    <property type="match status" value="1"/>
</dbReference>
<proteinExistence type="predicted"/>
<dbReference type="GO" id="GO:0003700">
    <property type="term" value="F:DNA-binding transcription factor activity"/>
    <property type="evidence" value="ECO:0007669"/>
    <property type="project" value="TreeGrafter"/>
</dbReference>
<dbReference type="Gene3D" id="1.10.10.10">
    <property type="entry name" value="Winged helix-like DNA-binding domain superfamily/Winged helix DNA-binding domain"/>
    <property type="match status" value="1"/>
</dbReference>
<dbReference type="OrthoDB" id="213028at2"/>
<dbReference type="EMBL" id="UYIG01000127">
    <property type="protein sequence ID" value="VDG28950.1"/>
    <property type="molecule type" value="Genomic_DNA"/>
</dbReference>
<dbReference type="InterPro" id="IPR000944">
    <property type="entry name" value="Tscrpt_reg_Rrf2"/>
</dbReference>
<dbReference type="Pfam" id="PF02082">
    <property type="entry name" value="Rrf2"/>
    <property type="match status" value="1"/>
</dbReference>
<dbReference type="RefSeq" id="WP_004909425.1">
    <property type="nucleotide sequence ID" value="NZ_UYIG01000127.1"/>
</dbReference>
<dbReference type="Proteomes" id="UP000289996">
    <property type="component" value="Unassembled WGS sequence"/>
</dbReference>
<name>A0A660E768_9LACO</name>
<dbReference type="AlphaFoldDB" id="A0A660E768"/>
<dbReference type="SUPFAM" id="SSF46785">
    <property type="entry name" value="Winged helix' DNA-binding domain"/>
    <property type="match status" value="1"/>
</dbReference>
<evidence type="ECO:0000313" key="1">
    <source>
        <dbReference type="EMBL" id="VDG28950.1"/>
    </source>
</evidence>
<protein>
    <submittedName>
        <fullName evidence="1">Transcriptional regulator [Lactobacillus jensenii]</fullName>
    </submittedName>
</protein>
<dbReference type="InterPro" id="IPR036388">
    <property type="entry name" value="WH-like_DNA-bd_sf"/>
</dbReference>
<dbReference type="PROSITE" id="PS51197">
    <property type="entry name" value="HTH_RRF2_2"/>
    <property type="match status" value="1"/>
</dbReference>
<dbReference type="GO" id="GO:0005829">
    <property type="term" value="C:cytosol"/>
    <property type="evidence" value="ECO:0007669"/>
    <property type="project" value="TreeGrafter"/>
</dbReference>
<evidence type="ECO:0000313" key="2">
    <source>
        <dbReference type="Proteomes" id="UP000289996"/>
    </source>
</evidence>
<organism evidence="1 2">
    <name type="scientific">Lactiplantibacillus mudanjiangensis</name>
    <dbReference type="NCBI Taxonomy" id="1296538"/>
    <lineage>
        <taxon>Bacteria</taxon>
        <taxon>Bacillati</taxon>
        <taxon>Bacillota</taxon>
        <taxon>Bacilli</taxon>
        <taxon>Lactobacillales</taxon>
        <taxon>Lactobacillaceae</taxon>
        <taxon>Lactiplantibacillus</taxon>
    </lineage>
</organism>
<accession>A0A660E768</accession>
<gene>
    <name evidence="1" type="ORF">MUDAN_MDHGFNIF_03344</name>
</gene>
<dbReference type="InterPro" id="IPR036390">
    <property type="entry name" value="WH_DNA-bd_sf"/>
</dbReference>
<keyword evidence="2" id="KW-1185">Reference proteome</keyword>